<accession>D5C5H2</accession>
<geneLocation type="plasmid" evidence="2 3">
    <name>pNHAL01</name>
</geneLocation>
<dbReference type="OrthoDB" id="5497289at2"/>
<sequence>MDADTIIAELKRYESELAGILSRFKRSHNGIHIDRADDPLFRQYVHELFDLFNDALGRNSYSSQIAGEFNEGVSNFVSSPSYKSVENILSVIRASLTRFTRNPQLLKRKNIEEALRHRENVFVIHGRDEAKWRELKDILRTEFRLNPIILLEQPDAGCKTVIEKFEHYAQTCSYAIAVFTPDDEVTSGNDKYLQARPNVIYELGWFCGRLGRSGAMLLLKEGTSLFSDFGGIIQKRFAKNISEKVSEIKRDLVSAGVLDET</sequence>
<dbReference type="EMBL" id="CP001799">
    <property type="protein sequence ID" value="ADE17026.1"/>
    <property type="molecule type" value="Genomic_DNA"/>
</dbReference>
<protein>
    <submittedName>
        <fullName evidence="2">Nucleotide-binding protein containing TIR-like protein domain-like protein</fullName>
    </submittedName>
</protein>
<dbReference type="KEGG" id="nhl:Nhal_4018"/>
<gene>
    <name evidence="2" type="ORF">Nhal_4018</name>
</gene>
<dbReference type="InterPro" id="IPR019302">
    <property type="entry name" value="CAP12/PCTIR_TIR_dom"/>
</dbReference>
<dbReference type="AlphaFoldDB" id="D5C5H2"/>
<keyword evidence="2" id="KW-0614">Plasmid</keyword>
<dbReference type="Proteomes" id="UP000001844">
    <property type="component" value="Plasmid pNHAL01"/>
</dbReference>
<dbReference type="Pfam" id="PF10137">
    <property type="entry name" value="CAP12-PCTIR_TIR"/>
    <property type="match status" value="1"/>
</dbReference>
<organism evidence="2 3">
    <name type="scientific">Nitrosococcus halophilus (strain Nc4)</name>
    <dbReference type="NCBI Taxonomy" id="472759"/>
    <lineage>
        <taxon>Bacteria</taxon>
        <taxon>Pseudomonadati</taxon>
        <taxon>Pseudomonadota</taxon>
        <taxon>Gammaproteobacteria</taxon>
        <taxon>Chromatiales</taxon>
        <taxon>Chromatiaceae</taxon>
        <taxon>Nitrosococcus</taxon>
    </lineage>
</organism>
<dbReference type="RefSeq" id="WP_013028128.1">
    <property type="nucleotide sequence ID" value="NC_013958.1"/>
</dbReference>
<dbReference type="HOGENOM" id="CLU_1064890_0_0_6"/>
<name>D5C5H2_NITHN</name>
<proteinExistence type="predicted"/>
<keyword evidence="3" id="KW-1185">Reference proteome</keyword>
<feature type="domain" description="CD-NTase-associated protein 12/Pycsar effector protein TIR" evidence="1">
    <location>
        <begin position="120"/>
        <end position="238"/>
    </location>
</feature>
<evidence type="ECO:0000313" key="2">
    <source>
        <dbReference type="EMBL" id="ADE17026.1"/>
    </source>
</evidence>
<reference evidence="2 3" key="1">
    <citation type="submission" date="2009-10" db="EMBL/GenBank/DDBJ databases">
        <title>Complete genome sequence of Nitrosococcus halophilus Nc4, a salt-adapted, aerobic obligate ammonia-oxidizing sulfur purple bacterium.</title>
        <authorList>
            <consortium name="US DOE Joint Genome Institute"/>
            <person name="Campbell M.A."/>
            <person name="Malfatti S.A."/>
            <person name="Chain P.S.G."/>
            <person name="Heidelberg J.F."/>
            <person name="Ward N.L."/>
            <person name="Ward B.B."/>
            <person name="Klotz M.G."/>
        </authorList>
    </citation>
    <scope>NUCLEOTIDE SEQUENCE [LARGE SCALE GENOMIC DNA]</scope>
    <source>
        <strain evidence="3">Nc4</strain>
        <plasmid evidence="3">Plasmid pNHAL01</plasmid>
    </source>
</reference>
<evidence type="ECO:0000313" key="3">
    <source>
        <dbReference type="Proteomes" id="UP000001844"/>
    </source>
</evidence>
<dbReference type="eggNOG" id="COG4271">
    <property type="taxonomic scope" value="Bacteria"/>
</dbReference>
<evidence type="ECO:0000259" key="1">
    <source>
        <dbReference type="Pfam" id="PF10137"/>
    </source>
</evidence>
<dbReference type="GO" id="GO:0050135">
    <property type="term" value="F:NADP+ nucleosidase activity"/>
    <property type="evidence" value="ECO:0007669"/>
    <property type="project" value="InterPro"/>
</dbReference>